<feature type="non-terminal residue" evidence="8">
    <location>
        <position position="114"/>
    </location>
</feature>
<sequence length="114" mass="13086">MGLCNVPIGMTKNVAKMLNVPSERLFIEFAGLNHLVWGKRIWLDGERIDDKVFDLIADGESMTMKNIPDLKWDGTFLKTLGMLPCPYHRYYYLTKDMLEDEIEASKDGKTRAEA</sequence>
<evidence type="ECO:0000256" key="4">
    <source>
        <dbReference type="ARBA" id="ARBA00023027"/>
    </source>
</evidence>
<evidence type="ECO:0000259" key="7">
    <source>
        <dbReference type="Pfam" id="PF11975"/>
    </source>
</evidence>
<evidence type="ECO:0000313" key="8">
    <source>
        <dbReference type="EMBL" id="GKT28902.1"/>
    </source>
</evidence>
<name>A0ABQ5KAG0_9EUKA</name>
<proteinExistence type="predicted"/>
<dbReference type="InterPro" id="IPR015955">
    <property type="entry name" value="Lactate_DH/Glyco_Ohase_4_C"/>
</dbReference>
<dbReference type="InterPro" id="IPR022616">
    <property type="entry name" value="Glyco_hydro_4_C"/>
</dbReference>
<organism evidence="8 9">
    <name type="scientific">Aduncisulcus paluster</name>
    <dbReference type="NCBI Taxonomy" id="2918883"/>
    <lineage>
        <taxon>Eukaryota</taxon>
        <taxon>Metamonada</taxon>
        <taxon>Carpediemonas-like organisms</taxon>
        <taxon>Aduncisulcus</taxon>
    </lineage>
</organism>
<dbReference type="InterPro" id="IPR001088">
    <property type="entry name" value="Glyco_hydro_4"/>
</dbReference>
<feature type="domain" description="Glycosyl hydrolase family 4 C-terminal" evidence="7">
    <location>
        <begin position="29"/>
        <end position="113"/>
    </location>
</feature>
<keyword evidence="4" id="KW-0520">NAD</keyword>
<comment type="cofactor">
    <cofactor evidence="1">
        <name>NAD(+)</name>
        <dbReference type="ChEBI" id="CHEBI:57540"/>
    </cofactor>
</comment>
<protein>
    <submittedName>
        <fullName evidence="8">Glycoside hydrolase, family 4 like protein</fullName>
    </submittedName>
</protein>
<dbReference type="Pfam" id="PF11975">
    <property type="entry name" value="Glyco_hydro_4C"/>
    <property type="match status" value="1"/>
</dbReference>
<keyword evidence="5" id="KW-0464">Manganese</keyword>
<evidence type="ECO:0000256" key="3">
    <source>
        <dbReference type="ARBA" id="ARBA00022801"/>
    </source>
</evidence>
<dbReference type="SUPFAM" id="SSF56327">
    <property type="entry name" value="LDH C-terminal domain-like"/>
    <property type="match status" value="1"/>
</dbReference>
<evidence type="ECO:0000256" key="2">
    <source>
        <dbReference type="ARBA" id="ARBA00022723"/>
    </source>
</evidence>
<dbReference type="Proteomes" id="UP001057375">
    <property type="component" value="Unassembled WGS sequence"/>
</dbReference>
<evidence type="ECO:0000256" key="6">
    <source>
        <dbReference type="ARBA" id="ARBA00023295"/>
    </source>
</evidence>
<dbReference type="PANTHER" id="PTHR32092">
    <property type="entry name" value="6-PHOSPHO-BETA-GLUCOSIDASE-RELATED"/>
    <property type="match status" value="1"/>
</dbReference>
<keyword evidence="2" id="KW-0479">Metal-binding</keyword>
<evidence type="ECO:0000256" key="1">
    <source>
        <dbReference type="ARBA" id="ARBA00001911"/>
    </source>
</evidence>
<dbReference type="EMBL" id="BQXS01008005">
    <property type="protein sequence ID" value="GKT28902.1"/>
    <property type="molecule type" value="Genomic_DNA"/>
</dbReference>
<dbReference type="Gene3D" id="3.90.110.10">
    <property type="entry name" value="Lactate dehydrogenase/glycoside hydrolase, family 4, C-terminal"/>
    <property type="match status" value="1"/>
</dbReference>
<accession>A0ABQ5KAG0</accession>
<dbReference type="GO" id="GO:0016787">
    <property type="term" value="F:hydrolase activity"/>
    <property type="evidence" value="ECO:0007669"/>
    <property type="project" value="UniProtKB-KW"/>
</dbReference>
<keyword evidence="6" id="KW-0326">Glycosidase</keyword>
<gene>
    <name evidence="8" type="ORF">ADUPG1_005080</name>
</gene>
<comment type="caution">
    <text evidence="8">The sequence shown here is derived from an EMBL/GenBank/DDBJ whole genome shotgun (WGS) entry which is preliminary data.</text>
</comment>
<evidence type="ECO:0000256" key="5">
    <source>
        <dbReference type="ARBA" id="ARBA00023211"/>
    </source>
</evidence>
<dbReference type="PANTHER" id="PTHR32092:SF5">
    <property type="entry name" value="6-PHOSPHO-BETA-GLUCOSIDASE"/>
    <property type="match status" value="1"/>
</dbReference>
<keyword evidence="3 8" id="KW-0378">Hydrolase</keyword>
<reference evidence="8" key="1">
    <citation type="submission" date="2022-03" db="EMBL/GenBank/DDBJ databases">
        <title>Draft genome sequence of Aduncisulcus paluster, a free-living microaerophilic Fornicata.</title>
        <authorList>
            <person name="Yuyama I."/>
            <person name="Kume K."/>
            <person name="Tamura T."/>
            <person name="Inagaki Y."/>
            <person name="Hashimoto T."/>
        </authorList>
    </citation>
    <scope>NUCLEOTIDE SEQUENCE</scope>
    <source>
        <strain evidence="8">NY0171</strain>
    </source>
</reference>
<evidence type="ECO:0000313" key="9">
    <source>
        <dbReference type="Proteomes" id="UP001057375"/>
    </source>
</evidence>
<keyword evidence="9" id="KW-1185">Reference proteome</keyword>